<feature type="active site" evidence="15">
    <location>
        <position position="108"/>
    </location>
</feature>
<dbReference type="GO" id="GO:0042276">
    <property type="term" value="P:error-prone translesion synthesis"/>
    <property type="evidence" value="ECO:0007669"/>
    <property type="project" value="TreeGrafter"/>
</dbReference>
<keyword evidence="8 15" id="KW-0479">Metal-binding</keyword>
<dbReference type="Pfam" id="PF11799">
    <property type="entry name" value="IMS_C"/>
    <property type="match status" value="1"/>
</dbReference>
<evidence type="ECO:0000256" key="11">
    <source>
        <dbReference type="ARBA" id="ARBA00022932"/>
    </source>
</evidence>
<dbReference type="InterPro" id="IPR043128">
    <property type="entry name" value="Rev_trsase/Diguanyl_cyclase"/>
</dbReference>
<comment type="subcellular location">
    <subcellularLocation>
        <location evidence="1 15">Cytoplasm</location>
    </subcellularLocation>
</comment>
<dbReference type="GO" id="GO:0006281">
    <property type="term" value="P:DNA repair"/>
    <property type="evidence" value="ECO:0007669"/>
    <property type="project" value="UniProtKB-UniRule"/>
</dbReference>
<evidence type="ECO:0000313" key="17">
    <source>
        <dbReference type="EMBL" id="KRN89036.1"/>
    </source>
</evidence>
<dbReference type="InterPro" id="IPR036775">
    <property type="entry name" value="DNA_pol_Y-fam_lit_finger_sf"/>
</dbReference>
<comment type="function">
    <text evidence="15">Poorly processive, error-prone DNA polymerase involved in untargeted mutagenesis. Copies undamaged DNA at stalled replication forks, which arise in vivo from mismatched or misaligned primer ends. These misaligned primers can be extended by PolIV. Exhibits no 3'-5' exonuclease (proofreading) activity. May be involved in translesional synthesis, in conjunction with the beta clamp from PolIII.</text>
</comment>
<dbReference type="GO" id="GO:0003887">
    <property type="term" value="F:DNA-directed DNA polymerase activity"/>
    <property type="evidence" value="ECO:0007669"/>
    <property type="project" value="UniProtKB-UniRule"/>
</dbReference>
<comment type="subunit">
    <text evidence="15">Monomer.</text>
</comment>
<feature type="binding site" evidence="15">
    <location>
        <position position="9"/>
    </location>
    <ligand>
        <name>Mg(2+)</name>
        <dbReference type="ChEBI" id="CHEBI:18420"/>
    </ligand>
</feature>
<name>A0A0R2KQ85_9LACO</name>
<keyword evidence="9 15" id="KW-0227">DNA damage</keyword>
<keyword evidence="4 15" id="KW-0963">Cytoplasm</keyword>
<dbReference type="eggNOG" id="COG0389">
    <property type="taxonomic scope" value="Bacteria"/>
</dbReference>
<organism evidence="17 18">
    <name type="scientific">Ligilactobacillus ceti DSM 22408</name>
    <dbReference type="NCBI Taxonomy" id="1122146"/>
    <lineage>
        <taxon>Bacteria</taxon>
        <taxon>Bacillati</taxon>
        <taxon>Bacillota</taxon>
        <taxon>Bacilli</taxon>
        <taxon>Lactobacillales</taxon>
        <taxon>Lactobacillaceae</taxon>
        <taxon>Ligilactobacillus</taxon>
    </lineage>
</organism>
<evidence type="ECO:0000256" key="10">
    <source>
        <dbReference type="ARBA" id="ARBA00022842"/>
    </source>
</evidence>
<dbReference type="GO" id="GO:0005829">
    <property type="term" value="C:cytosol"/>
    <property type="evidence" value="ECO:0007669"/>
    <property type="project" value="TreeGrafter"/>
</dbReference>
<dbReference type="Gene3D" id="3.30.70.270">
    <property type="match status" value="1"/>
</dbReference>
<feature type="site" description="Substrate discrimination" evidence="15">
    <location>
        <position position="14"/>
    </location>
</feature>
<evidence type="ECO:0000256" key="6">
    <source>
        <dbReference type="ARBA" id="ARBA00022695"/>
    </source>
</evidence>
<evidence type="ECO:0000256" key="7">
    <source>
        <dbReference type="ARBA" id="ARBA00022705"/>
    </source>
</evidence>
<evidence type="ECO:0000259" key="16">
    <source>
        <dbReference type="PROSITE" id="PS50173"/>
    </source>
</evidence>
<dbReference type="Proteomes" id="UP000051500">
    <property type="component" value="Unassembled WGS sequence"/>
</dbReference>
<dbReference type="RefSeq" id="WP_027107437.1">
    <property type="nucleotide sequence ID" value="NZ_JQBZ01000025.1"/>
</dbReference>
<keyword evidence="7 15" id="KW-0235">DNA replication</keyword>
<dbReference type="GO" id="GO:0000287">
    <property type="term" value="F:magnesium ion binding"/>
    <property type="evidence" value="ECO:0007669"/>
    <property type="project" value="UniProtKB-UniRule"/>
</dbReference>
<keyword evidence="3 15" id="KW-0515">Mutator protein</keyword>
<evidence type="ECO:0000256" key="4">
    <source>
        <dbReference type="ARBA" id="ARBA00022490"/>
    </source>
</evidence>
<comment type="caution">
    <text evidence="17">The sequence shown here is derived from an EMBL/GenBank/DDBJ whole genome shotgun (WGS) entry which is preliminary data.</text>
</comment>
<dbReference type="FunFam" id="3.30.1490.100:FF:000004">
    <property type="entry name" value="DNA polymerase IV"/>
    <property type="match status" value="1"/>
</dbReference>
<keyword evidence="6 15" id="KW-0548">Nucleotidyltransferase</keyword>
<keyword evidence="13 15" id="KW-0234">DNA repair</keyword>
<evidence type="ECO:0000256" key="3">
    <source>
        <dbReference type="ARBA" id="ARBA00022457"/>
    </source>
</evidence>
<proteinExistence type="inferred from homology"/>
<dbReference type="GO" id="GO:0006261">
    <property type="term" value="P:DNA-templated DNA replication"/>
    <property type="evidence" value="ECO:0007669"/>
    <property type="project" value="UniProtKB-UniRule"/>
</dbReference>
<dbReference type="NCBIfam" id="NF002677">
    <property type="entry name" value="PRK02406.1"/>
    <property type="match status" value="1"/>
</dbReference>
<comment type="catalytic activity">
    <reaction evidence="14 15">
        <text>DNA(n) + a 2'-deoxyribonucleoside 5'-triphosphate = DNA(n+1) + diphosphate</text>
        <dbReference type="Rhea" id="RHEA:22508"/>
        <dbReference type="Rhea" id="RHEA-COMP:17339"/>
        <dbReference type="Rhea" id="RHEA-COMP:17340"/>
        <dbReference type="ChEBI" id="CHEBI:33019"/>
        <dbReference type="ChEBI" id="CHEBI:61560"/>
        <dbReference type="ChEBI" id="CHEBI:173112"/>
        <dbReference type="EC" id="2.7.7.7"/>
    </reaction>
</comment>
<dbReference type="AlphaFoldDB" id="A0A0R2KQ85"/>
<dbReference type="Gene3D" id="3.30.1490.100">
    <property type="entry name" value="DNA polymerase, Y-family, little finger domain"/>
    <property type="match status" value="1"/>
</dbReference>
<protein>
    <recommendedName>
        <fullName evidence="15">DNA polymerase IV</fullName>
        <shortName evidence="15">Pol IV</shortName>
        <ecNumber evidence="15">2.7.7.7</ecNumber>
    </recommendedName>
</protein>
<keyword evidence="12 15" id="KW-0238">DNA-binding</keyword>
<dbReference type="Pfam" id="PF21999">
    <property type="entry name" value="IMS_HHH_1"/>
    <property type="match status" value="1"/>
</dbReference>
<evidence type="ECO:0000256" key="9">
    <source>
        <dbReference type="ARBA" id="ARBA00022763"/>
    </source>
</evidence>
<dbReference type="CDD" id="cd03586">
    <property type="entry name" value="PolY_Pol_IV_kappa"/>
    <property type="match status" value="1"/>
</dbReference>
<evidence type="ECO:0000256" key="12">
    <source>
        <dbReference type="ARBA" id="ARBA00023125"/>
    </source>
</evidence>
<keyword evidence="18" id="KW-1185">Reference proteome</keyword>
<dbReference type="PANTHER" id="PTHR11076:SF33">
    <property type="entry name" value="DNA POLYMERASE KAPPA"/>
    <property type="match status" value="1"/>
</dbReference>
<dbReference type="InterPro" id="IPR050116">
    <property type="entry name" value="DNA_polymerase-Y"/>
</dbReference>
<dbReference type="HAMAP" id="MF_01113">
    <property type="entry name" value="DNApol_IV"/>
    <property type="match status" value="1"/>
</dbReference>
<dbReference type="PROSITE" id="PS50173">
    <property type="entry name" value="UMUC"/>
    <property type="match status" value="1"/>
</dbReference>
<dbReference type="Pfam" id="PF00817">
    <property type="entry name" value="IMS"/>
    <property type="match status" value="1"/>
</dbReference>
<evidence type="ECO:0000256" key="13">
    <source>
        <dbReference type="ARBA" id="ARBA00023204"/>
    </source>
</evidence>
<evidence type="ECO:0000256" key="15">
    <source>
        <dbReference type="HAMAP-Rule" id="MF_01113"/>
    </source>
</evidence>
<dbReference type="EMBL" id="JQBZ01000025">
    <property type="protein sequence ID" value="KRN89036.1"/>
    <property type="molecule type" value="Genomic_DNA"/>
</dbReference>
<keyword evidence="10 15" id="KW-0460">Magnesium</keyword>
<gene>
    <name evidence="15" type="primary">dinB</name>
    <name evidence="17" type="ORF">IV53_GL001009</name>
</gene>
<dbReference type="GO" id="GO:0009432">
    <property type="term" value="P:SOS response"/>
    <property type="evidence" value="ECO:0007669"/>
    <property type="project" value="TreeGrafter"/>
</dbReference>
<dbReference type="Gene3D" id="3.40.1170.60">
    <property type="match status" value="1"/>
</dbReference>
<dbReference type="InterPro" id="IPR053848">
    <property type="entry name" value="IMS_HHH_1"/>
</dbReference>
<reference evidence="17 18" key="1">
    <citation type="journal article" date="2015" name="Genome Announc.">
        <title>Expanding the biotechnology potential of lactobacilli through comparative genomics of 213 strains and associated genera.</title>
        <authorList>
            <person name="Sun Z."/>
            <person name="Harris H.M."/>
            <person name="McCann A."/>
            <person name="Guo C."/>
            <person name="Argimon S."/>
            <person name="Zhang W."/>
            <person name="Yang X."/>
            <person name="Jeffery I.B."/>
            <person name="Cooney J.C."/>
            <person name="Kagawa T.F."/>
            <person name="Liu W."/>
            <person name="Song Y."/>
            <person name="Salvetti E."/>
            <person name="Wrobel A."/>
            <person name="Rasinkangas P."/>
            <person name="Parkhill J."/>
            <person name="Rea M.C."/>
            <person name="O'Sullivan O."/>
            <person name="Ritari J."/>
            <person name="Douillard F.P."/>
            <person name="Paul Ross R."/>
            <person name="Yang R."/>
            <person name="Briner A.E."/>
            <person name="Felis G.E."/>
            <person name="de Vos W.M."/>
            <person name="Barrangou R."/>
            <person name="Klaenhammer T.R."/>
            <person name="Caufield P.W."/>
            <person name="Cui Y."/>
            <person name="Zhang H."/>
            <person name="O'Toole P.W."/>
        </authorList>
    </citation>
    <scope>NUCLEOTIDE SEQUENCE [LARGE SCALE GENOMIC DNA]</scope>
    <source>
        <strain evidence="17 18">DSM 22408</strain>
    </source>
</reference>
<evidence type="ECO:0000256" key="8">
    <source>
        <dbReference type="ARBA" id="ARBA00022723"/>
    </source>
</evidence>
<evidence type="ECO:0000313" key="18">
    <source>
        <dbReference type="Proteomes" id="UP000051500"/>
    </source>
</evidence>
<keyword evidence="5 15" id="KW-0808">Transferase</keyword>
<dbReference type="InterPro" id="IPR043502">
    <property type="entry name" value="DNA/RNA_pol_sf"/>
</dbReference>
<comment type="similarity">
    <text evidence="2 15">Belongs to the DNA polymerase type-Y family.</text>
</comment>
<dbReference type="STRING" id="1122146.IV53_GL001009"/>
<feature type="domain" description="UmuC" evidence="16">
    <location>
        <begin position="5"/>
        <end position="189"/>
    </location>
</feature>
<evidence type="ECO:0000256" key="1">
    <source>
        <dbReference type="ARBA" id="ARBA00004496"/>
    </source>
</evidence>
<dbReference type="SUPFAM" id="SSF100879">
    <property type="entry name" value="Lesion bypass DNA polymerase (Y-family), little finger domain"/>
    <property type="match status" value="1"/>
</dbReference>
<dbReference type="GO" id="GO:0003684">
    <property type="term" value="F:damaged DNA binding"/>
    <property type="evidence" value="ECO:0007669"/>
    <property type="project" value="InterPro"/>
</dbReference>
<dbReference type="PANTHER" id="PTHR11076">
    <property type="entry name" value="DNA REPAIR POLYMERASE UMUC / TRANSFERASE FAMILY MEMBER"/>
    <property type="match status" value="1"/>
</dbReference>
<dbReference type="SUPFAM" id="SSF56672">
    <property type="entry name" value="DNA/RNA polymerases"/>
    <property type="match status" value="1"/>
</dbReference>
<dbReference type="InterPro" id="IPR017961">
    <property type="entry name" value="DNA_pol_Y-fam_little_finger"/>
</dbReference>
<dbReference type="OrthoDB" id="9808813at2"/>
<dbReference type="PATRIC" id="fig|1122146.4.peg.1044"/>
<sequence>MERKILHIDMDAFYAAIEMRDHPQYQNQPVIIAQDPRKTRGRGVVATANYVARQSGVHSAMTAQEALELCPTAIFQPPDFTKYKAVSQAFHKILHEYTDQVEPIAFDEAYLDVTDNKKGIESSLVLARMLQHQIYAELRLTSSVGVSYNKFLAKMGSEYCKPIGITIIKADDVKDFLYPLEIAAFRGVGKKTALKMKELGIQTGADLSQWEELDLIRHFGKMGHVFYQQIRGIDQRKVQGKRQRKSYSSERTYAAGLTTRADVENQLRRQATRVSERLQLDQRQGKTLVIKVRNQQYETITKRYTQTTYLANDPEELYQHAQRLFSEIELEQLDLRLLGLTVTNLAEKEQENLQLPLWDSV</sequence>
<comment type="cofactor">
    <cofactor evidence="15">
        <name>Mg(2+)</name>
        <dbReference type="ChEBI" id="CHEBI:18420"/>
    </cofactor>
    <text evidence="15">Binds 2 magnesium ions per subunit.</text>
</comment>
<accession>A0A0R2KQ85</accession>
<evidence type="ECO:0000256" key="14">
    <source>
        <dbReference type="ARBA" id="ARBA00049244"/>
    </source>
</evidence>
<evidence type="ECO:0000256" key="5">
    <source>
        <dbReference type="ARBA" id="ARBA00022679"/>
    </source>
</evidence>
<feature type="binding site" evidence="15">
    <location>
        <position position="107"/>
    </location>
    <ligand>
        <name>Mg(2+)</name>
        <dbReference type="ChEBI" id="CHEBI:18420"/>
    </ligand>
</feature>
<dbReference type="Gene3D" id="1.10.150.20">
    <property type="entry name" value="5' to 3' exonuclease, C-terminal subdomain"/>
    <property type="match status" value="1"/>
</dbReference>
<dbReference type="InterPro" id="IPR001126">
    <property type="entry name" value="UmuC"/>
</dbReference>
<keyword evidence="11 15" id="KW-0239">DNA-directed DNA polymerase</keyword>
<dbReference type="EC" id="2.7.7.7" evidence="15"/>
<evidence type="ECO:0000256" key="2">
    <source>
        <dbReference type="ARBA" id="ARBA00010945"/>
    </source>
</evidence>
<dbReference type="InterPro" id="IPR022880">
    <property type="entry name" value="DNApol_IV"/>
</dbReference>